<reference evidence="2" key="1">
    <citation type="submission" date="2022-03" db="EMBL/GenBank/DDBJ databases">
        <title>Sea Food Isolates.</title>
        <authorList>
            <person name="Li c."/>
        </authorList>
    </citation>
    <scope>NUCLEOTIDE SEQUENCE</scope>
    <source>
        <strain evidence="2">19GA11TI05</strain>
    </source>
</reference>
<sequence length="484" mass="56351">MSKNKKQKIKSQKSRTKLNQHTKKGKTLSPAFSQLKNTLGDRMLFSNWATDRLPELLWVAIIRVIYSQSEAIDNYNRILSFIKIKNSESLSDISLSGLSHLSPLLKEEFISCILEDKKTADALTVLGLFKSLPAREIWVKLLPNTKPDLTILMKAIGFCLFHQTQESTDCRWFSLMAYYYSGKIIIPDALTYDLINYPHTGEQKLVRPFIRAMEMVTPLNDITLDNNTSIKISWSEDFWNENWSKTPCLTHNNDNSQYTTELISIKKELYYHWKITHITTRIDPKHDAIFGFTLYTLRIVNEISASTIAHGIVGRLGMRSILECYITLHYLIKKNDPDLWSTWRRYGSGQAKLNALRFDEEISQPEYINSESLEMICGEDSWEEYLDIELGNWTKLDLRKISIHSGVKDLYDKYYSWTSSYSHGHWGAIRESSFQTCSNPLHRLHRIPYENTLECVINDAKFIFNLILDDLDEIYPSFKYRLSI</sequence>
<organism evidence="2">
    <name type="scientific">bacterium 19GA11TI05</name>
    <dbReference type="NCBI Taxonomy" id="2920688"/>
    <lineage>
        <taxon>Bacteria</taxon>
    </lineage>
</organism>
<dbReference type="EMBL" id="CP095362">
    <property type="protein sequence ID" value="XAG65241.1"/>
    <property type="molecule type" value="Genomic_DNA"/>
</dbReference>
<protein>
    <submittedName>
        <fullName evidence="2">DUF5677 domain-containing protein</fullName>
    </submittedName>
</protein>
<evidence type="ECO:0000256" key="1">
    <source>
        <dbReference type="SAM" id="MobiDB-lite"/>
    </source>
</evidence>
<proteinExistence type="predicted"/>
<dbReference type="AlphaFoldDB" id="A0AAU6TVY5"/>
<accession>A0AAU6TVY5</accession>
<evidence type="ECO:0000313" key="2">
    <source>
        <dbReference type="EMBL" id="XAG65241.1"/>
    </source>
</evidence>
<feature type="region of interest" description="Disordered" evidence="1">
    <location>
        <begin position="1"/>
        <end position="24"/>
    </location>
</feature>
<dbReference type="InterPro" id="IPR043733">
    <property type="entry name" value="DUF5677"/>
</dbReference>
<name>A0AAU6TVY5_UNCXX</name>
<dbReference type="Pfam" id="PF18928">
    <property type="entry name" value="DUF5677"/>
    <property type="match status" value="1"/>
</dbReference>
<gene>
    <name evidence="2" type="ORF">MRM81_17600</name>
</gene>